<comment type="caution">
    <text evidence="1">The sequence shown here is derived from an EMBL/GenBank/DDBJ whole genome shotgun (WGS) entry which is preliminary data.</text>
</comment>
<dbReference type="Proteomes" id="UP000075683">
    <property type="component" value="Unassembled WGS sequence"/>
</dbReference>
<proteinExistence type="predicted"/>
<protein>
    <submittedName>
        <fullName evidence="1">Uncharacterized protein</fullName>
    </submittedName>
</protein>
<reference evidence="1 2" key="1">
    <citation type="submission" date="2016-01" db="EMBL/GenBank/DDBJ databases">
        <title>Draft Genome Sequences of Seven Thermophilic Sporeformers Isolated from Foods.</title>
        <authorList>
            <person name="Berendsen E.M."/>
            <person name="Wells-Bennik M.H."/>
            <person name="Krawcyk A.O."/>
            <person name="De Jong A."/>
            <person name="Holsappel S."/>
            <person name="Eijlander R.T."/>
            <person name="Kuipers O.P."/>
        </authorList>
    </citation>
    <scope>NUCLEOTIDE SEQUENCE [LARGE SCALE GENOMIC DNA]</scope>
    <source>
        <strain evidence="1 2">B4135</strain>
    </source>
</reference>
<evidence type="ECO:0000313" key="2">
    <source>
        <dbReference type="Proteomes" id="UP000075683"/>
    </source>
</evidence>
<accession>A0A150MAM1</accession>
<evidence type="ECO:0000313" key="1">
    <source>
        <dbReference type="EMBL" id="KYD21259.1"/>
    </source>
</evidence>
<dbReference type="EMBL" id="LQYT01000021">
    <property type="protein sequence ID" value="KYD21259.1"/>
    <property type="molecule type" value="Genomic_DNA"/>
</dbReference>
<dbReference type="AlphaFoldDB" id="A0A150MAM1"/>
<dbReference type="STRING" id="301148.B4135_0595"/>
<sequence>MAVLPQEGWSLKPVPERPLTFFPEGKAVAGRLAGLLKMFLPDG</sequence>
<name>A0A150MAM1_9BACI</name>
<organism evidence="1 2">
    <name type="scientific">Caldibacillus debilis</name>
    <dbReference type="NCBI Taxonomy" id="301148"/>
    <lineage>
        <taxon>Bacteria</taxon>
        <taxon>Bacillati</taxon>
        <taxon>Bacillota</taxon>
        <taxon>Bacilli</taxon>
        <taxon>Bacillales</taxon>
        <taxon>Bacillaceae</taxon>
        <taxon>Caldibacillus</taxon>
    </lineage>
</organism>
<gene>
    <name evidence="1" type="ORF">B4135_0595</name>
</gene>